<proteinExistence type="predicted"/>
<protein>
    <recommendedName>
        <fullName evidence="3">Phage tail protein</fullName>
    </recommendedName>
</protein>
<accession>A0A099I9M2</accession>
<dbReference type="NCBIfam" id="NF047353">
    <property type="entry name" value="tube_lmo2291"/>
    <property type="match status" value="1"/>
</dbReference>
<dbReference type="EMBL" id="JQIF01000009">
    <property type="protein sequence ID" value="KGJ54724.1"/>
    <property type="molecule type" value="Genomic_DNA"/>
</dbReference>
<evidence type="ECO:0000313" key="1">
    <source>
        <dbReference type="EMBL" id="KGJ54724.1"/>
    </source>
</evidence>
<dbReference type="AlphaFoldDB" id="A0A099I9M2"/>
<name>A0A099I9M2_CLOIN</name>
<evidence type="ECO:0008006" key="3">
    <source>
        <dbReference type="Google" id="ProtNLM"/>
    </source>
</evidence>
<evidence type="ECO:0000313" key="2">
    <source>
        <dbReference type="Proteomes" id="UP000030008"/>
    </source>
</evidence>
<organism evidence="1 2">
    <name type="scientific">Clostridium innocuum</name>
    <dbReference type="NCBI Taxonomy" id="1522"/>
    <lineage>
        <taxon>Bacteria</taxon>
        <taxon>Bacillati</taxon>
        <taxon>Bacillota</taxon>
        <taxon>Clostridia</taxon>
        <taxon>Eubacteriales</taxon>
        <taxon>Clostridiaceae</taxon>
        <taxon>Clostridium</taxon>
    </lineage>
</organism>
<gene>
    <name evidence="1" type="ORF">CIAN88_01905</name>
</gene>
<sequence length="151" mass="16109">MANVTTGVYPVYQMEFKIGTKGLASTEADMVPVKDLESFSIAMEGGTENWTSMDSRGWAHSLMTAKKMTVSVKGKRSIGDAGNDYVAASLYKDAAECKTKASIAFPDGAALSFDCVLDVKTFGGDSTNVTPLEFDMIADGKPLYTPAPVQE</sequence>
<comment type="caution">
    <text evidence="1">The sequence shown here is derived from an EMBL/GenBank/DDBJ whole genome shotgun (WGS) entry which is preliminary data.</text>
</comment>
<dbReference type="RefSeq" id="WP_044903680.1">
    <property type="nucleotide sequence ID" value="NZ_JQIF01000009.1"/>
</dbReference>
<dbReference type="Proteomes" id="UP000030008">
    <property type="component" value="Unassembled WGS sequence"/>
</dbReference>
<reference evidence="1 2" key="1">
    <citation type="submission" date="2014-08" db="EMBL/GenBank/DDBJ databases">
        <title>Clostridium innocuum, an unnegligible vancomycin-resistant pathogen causing extra-intestinal infections.</title>
        <authorList>
            <person name="Feng Y."/>
            <person name="Chiu C.-H."/>
        </authorList>
    </citation>
    <scope>NUCLEOTIDE SEQUENCE [LARGE SCALE GENOMIC DNA]</scope>
    <source>
        <strain evidence="1 2">AN88</strain>
    </source>
</reference>